<gene>
    <name evidence="2" type="primary">WBGene00276449</name>
</gene>
<feature type="compositionally biased region" description="Basic and acidic residues" evidence="1">
    <location>
        <begin position="340"/>
        <end position="353"/>
    </location>
</feature>
<feature type="region of interest" description="Disordered" evidence="1">
    <location>
        <begin position="339"/>
        <end position="368"/>
    </location>
</feature>
<dbReference type="EnsemblMetazoa" id="PPA38080.1">
    <property type="protein sequence ID" value="PPA38080.1"/>
    <property type="gene ID" value="WBGene00276449"/>
</dbReference>
<protein>
    <submittedName>
        <fullName evidence="2">Uncharacterized protein</fullName>
    </submittedName>
</protein>
<keyword evidence="3" id="KW-1185">Reference proteome</keyword>
<feature type="region of interest" description="Disordered" evidence="1">
    <location>
        <begin position="394"/>
        <end position="413"/>
    </location>
</feature>
<evidence type="ECO:0000256" key="1">
    <source>
        <dbReference type="SAM" id="MobiDB-lite"/>
    </source>
</evidence>
<name>A0A2A6CHN5_PRIPA</name>
<reference evidence="3" key="1">
    <citation type="journal article" date="2008" name="Nat. Genet.">
        <title>The Pristionchus pacificus genome provides a unique perspective on nematode lifestyle and parasitism.</title>
        <authorList>
            <person name="Dieterich C."/>
            <person name="Clifton S.W."/>
            <person name="Schuster L.N."/>
            <person name="Chinwalla A."/>
            <person name="Delehaunty K."/>
            <person name="Dinkelacker I."/>
            <person name="Fulton L."/>
            <person name="Fulton R."/>
            <person name="Godfrey J."/>
            <person name="Minx P."/>
            <person name="Mitreva M."/>
            <person name="Roeseler W."/>
            <person name="Tian H."/>
            <person name="Witte H."/>
            <person name="Yang S.P."/>
            <person name="Wilson R.K."/>
            <person name="Sommer R.J."/>
        </authorList>
    </citation>
    <scope>NUCLEOTIDE SEQUENCE [LARGE SCALE GENOMIC DNA]</scope>
    <source>
        <strain evidence="3">PS312</strain>
    </source>
</reference>
<proteinExistence type="predicted"/>
<evidence type="ECO:0000313" key="3">
    <source>
        <dbReference type="Proteomes" id="UP000005239"/>
    </source>
</evidence>
<accession>A0A8R1YWF3</accession>
<accession>A0A2A6CHN5</accession>
<reference evidence="2" key="2">
    <citation type="submission" date="2022-06" db="UniProtKB">
        <authorList>
            <consortium name="EnsemblMetazoa"/>
        </authorList>
    </citation>
    <scope>IDENTIFICATION</scope>
    <source>
        <strain evidence="2">PS312</strain>
    </source>
</reference>
<sequence>MFDGPPAPVPNLEEIRQKLVAFQKLAESLEADLFPFHSPWKSFESLRKLWMSLLERARRYDLRLCILAVMDDVDRTLPIGFFFSSTMTEMDVRWCLEICTESSIPRFLRALLNFLEWLDSEGHHEFLSYIRTYYLGHSRLREWAPCYRRSSPIGVNCGLERLNSRLKHQHLKSSGNSRLDHTMFQCVEMVNDMFERNFVADARNLVGGRYRLQASHTRHQEAIDQFSSVMVEAQSEVKFHVTSSNKKRKYVMTRHRDCPCQSMLNNHCTRCLACPYSWVCQCQDTRKAGVLCKHVHACLIYGGALQECHKPYQIIGDEDALDKHCPGDPQQALVPISTDQPERAADDATEHGHNPHIPDAGLEASQPTNFDDFPPPELDGDDLGIVPLNMVTGDERARSAVDRDDEERRQRSKLESLLNESRIALQSIQKSNLEDGNKFLEELDALITSHRRSIKSSDLARRLPIVPGRPSNVVPIRAPSGLKKRADVRRERHLAAPPVLPVRFESDKLESELCAICHSKYPPNQGDEAVDENQQQPEFPWHYCEKICKLWMHDACIAEKHPNIDKCYTCNRVF</sequence>
<evidence type="ECO:0000313" key="2">
    <source>
        <dbReference type="EnsemblMetazoa" id="PPA38080.1"/>
    </source>
</evidence>
<dbReference type="Proteomes" id="UP000005239">
    <property type="component" value="Unassembled WGS sequence"/>
</dbReference>
<organism evidence="2 3">
    <name type="scientific">Pristionchus pacificus</name>
    <name type="common">Parasitic nematode worm</name>
    <dbReference type="NCBI Taxonomy" id="54126"/>
    <lineage>
        <taxon>Eukaryota</taxon>
        <taxon>Metazoa</taxon>
        <taxon>Ecdysozoa</taxon>
        <taxon>Nematoda</taxon>
        <taxon>Chromadorea</taxon>
        <taxon>Rhabditida</taxon>
        <taxon>Rhabditina</taxon>
        <taxon>Diplogasteromorpha</taxon>
        <taxon>Diplogasteroidea</taxon>
        <taxon>Neodiplogasteridae</taxon>
        <taxon>Pristionchus</taxon>
    </lineage>
</organism>
<dbReference type="AlphaFoldDB" id="A0A2A6CHN5"/>